<name>A0A914ZFQ0_9BILA</name>
<dbReference type="WBParaSite" id="PSU_v2.g9102.t1">
    <property type="protein sequence ID" value="PSU_v2.g9102.t1"/>
    <property type="gene ID" value="PSU_v2.g9102"/>
</dbReference>
<evidence type="ECO:0000313" key="4">
    <source>
        <dbReference type="WBParaSite" id="PSU_v2.g9102.t1"/>
    </source>
</evidence>
<dbReference type="AlphaFoldDB" id="A0A914ZFQ0"/>
<feature type="chain" id="PRO_5036757948" evidence="2">
    <location>
        <begin position="19"/>
        <end position="144"/>
    </location>
</feature>
<dbReference type="Proteomes" id="UP000887577">
    <property type="component" value="Unplaced"/>
</dbReference>
<dbReference type="PANTHER" id="PTHR37427">
    <property type="entry name" value="PROTEIN CBG20963-RELATED"/>
    <property type="match status" value="1"/>
</dbReference>
<reference evidence="4" key="1">
    <citation type="submission" date="2022-11" db="UniProtKB">
        <authorList>
            <consortium name="WormBaseParasite"/>
        </authorList>
    </citation>
    <scope>IDENTIFICATION</scope>
</reference>
<evidence type="ECO:0000313" key="3">
    <source>
        <dbReference type="Proteomes" id="UP000887577"/>
    </source>
</evidence>
<sequence length="144" mass="15547">MKSLLSLIFLGIIVTAYGCNIIVHVQSETDKKFKAQVTAPNDQKSQRWAFSKKANRETFQQKASECGIGSWHILTFDDAGKQIADISVSLNGIGRVDYEVGDDLKPVQSYRQGAICTGQCAPLGHTPKPASRPSSPVGTSPPKA</sequence>
<dbReference type="PROSITE" id="PS51257">
    <property type="entry name" value="PROKAR_LIPOPROTEIN"/>
    <property type="match status" value="1"/>
</dbReference>
<dbReference type="PANTHER" id="PTHR37427:SF2">
    <property type="entry name" value="SECRETED PROTEIN"/>
    <property type="match status" value="1"/>
</dbReference>
<keyword evidence="3" id="KW-1185">Reference proteome</keyword>
<evidence type="ECO:0000256" key="2">
    <source>
        <dbReference type="SAM" id="SignalP"/>
    </source>
</evidence>
<accession>A0A914ZFQ0</accession>
<protein>
    <submittedName>
        <fullName evidence="4">Lipoprotein</fullName>
    </submittedName>
</protein>
<feature type="signal peptide" evidence="2">
    <location>
        <begin position="1"/>
        <end position="18"/>
    </location>
</feature>
<keyword evidence="2" id="KW-0732">Signal</keyword>
<feature type="region of interest" description="Disordered" evidence="1">
    <location>
        <begin position="122"/>
        <end position="144"/>
    </location>
</feature>
<organism evidence="3 4">
    <name type="scientific">Panagrolaimus superbus</name>
    <dbReference type="NCBI Taxonomy" id="310955"/>
    <lineage>
        <taxon>Eukaryota</taxon>
        <taxon>Metazoa</taxon>
        <taxon>Ecdysozoa</taxon>
        <taxon>Nematoda</taxon>
        <taxon>Chromadorea</taxon>
        <taxon>Rhabditida</taxon>
        <taxon>Tylenchina</taxon>
        <taxon>Panagrolaimomorpha</taxon>
        <taxon>Panagrolaimoidea</taxon>
        <taxon>Panagrolaimidae</taxon>
        <taxon>Panagrolaimus</taxon>
    </lineage>
</organism>
<proteinExistence type="predicted"/>
<evidence type="ECO:0000256" key="1">
    <source>
        <dbReference type="SAM" id="MobiDB-lite"/>
    </source>
</evidence>